<dbReference type="Gene3D" id="2.60.40.1930">
    <property type="match status" value="1"/>
</dbReference>
<evidence type="ECO:0000256" key="1">
    <source>
        <dbReference type="SAM" id="SignalP"/>
    </source>
</evidence>
<dbReference type="OrthoDB" id="609485at2"/>
<dbReference type="EMBL" id="QAOQ01000002">
    <property type="protein sequence ID" value="PTQ99515.1"/>
    <property type="molecule type" value="Genomic_DNA"/>
</dbReference>
<protein>
    <recommendedName>
        <fullName evidence="4">MG2 domain-containing protein</fullName>
    </recommendedName>
</protein>
<evidence type="ECO:0000313" key="3">
    <source>
        <dbReference type="Proteomes" id="UP000244168"/>
    </source>
</evidence>
<evidence type="ECO:0000313" key="2">
    <source>
        <dbReference type="EMBL" id="PTQ99515.1"/>
    </source>
</evidence>
<proteinExistence type="predicted"/>
<feature type="chain" id="PRO_5015678619" description="MG2 domain-containing protein" evidence="1">
    <location>
        <begin position="25"/>
        <end position="842"/>
    </location>
</feature>
<dbReference type="RefSeq" id="WP_107827440.1">
    <property type="nucleotide sequence ID" value="NZ_CP160205.1"/>
</dbReference>
<organism evidence="2 3">
    <name type="scientific">Mucilaginibacter yixingensis</name>
    <dbReference type="NCBI Taxonomy" id="1295612"/>
    <lineage>
        <taxon>Bacteria</taxon>
        <taxon>Pseudomonadati</taxon>
        <taxon>Bacteroidota</taxon>
        <taxon>Sphingobacteriia</taxon>
        <taxon>Sphingobacteriales</taxon>
        <taxon>Sphingobacteriaceae</taxon>
        <taxon>Mucilaginibacter</taxon>
    </lineage>
</organism>
<evidence type="ECO:0008006" key="4">
    <source>
        <dbReference type="Google" id="ProtNLM"/>
    </source>
</evidence>
<keyword evidence="3" id="KW-1185">Reference proteome</keyword>
<keyword evidence="1" id="KW-0732">Signal</keyword>
<comment type="caution">
    <text evidence="2">The sequence shown here is derived from an EMBL/GenBank/DDBJ whole genome shotgun (WGS) entry which is preliminary data.</text>
</comment>
<accession>A0A2T5JCX4</accession>
<dbReference type="AlphaFoldDB" id="A0A2T5JCX4"/>
<dbReference type="Proteomes" id="UP000244168">
    <property type="component" value="Unassembled WGS sequence"/>
</dbReference>
<reference evidence="2 3" key="1">
    <citation type="submission" date="2018-04" db="EMBL/GenBank/DDBJ databases">
        <title>Genomic Encyclopedia of Archaeal and Bacterial Type Strains, Phase II (KMG-II): from individual species to whole genera.</title>
        <authorList>
            <person name="Goeker M."/>
        </authorList>
    </citation>
    <scope>NUCLEOTIDE SEQUENCE [LARGE SCALE GENOMIC DNA]</scope>
    <source>
        <strain evidence="2 3">DSM 26809</strain>
    </source>
</reference>
<feature type="signal peptide" evidence="1">
    <location>
        <begin position="1"/>
        <end position="24"/>
    </location>
</feature>
<sequence>MPKLRLPAALAVILICSLYFSVSAQQASTFKLFFEKTYLHTDRDVYTQGDTLWFKAYLVNAADNKLIGTSNNLHVELIDAQAHIRGSEVIRLDGGTGKGDFELNDTIPAGTYQLRAYTNWMRNFGDNFFFEKIITLLPAEQGKPEEVGKTIARPPVKPADIKNTLPVVSVPQTPSVRFFPEGGSLVEGVGSIIAVKAEGANGTGVKATGAVLSSAGDTVAHFTCDTLGMGLFTLLPIAGQHYKAVTLVNGKTVTTDLPAALKDGLSLHIRQSDSLLLAVISGKTAALPFNCRLVVRHGGVIQASNDLQLTGQQLAVRIPTTGLPQGVCAITIYDAEGKPHCERLVYIHHPQQGAISLKTDKKDYQSYTPTTLNLHGAPGSALSVAVVDSEASAGQSDDIVSYLMLGSELRGHVDHAARYFDTTNINRYKQLDMLLLTQGWRDFVWRRMADTAIHISYGAESGIVVSGRLKDETTKKPMPGMFLTLFAPNATGIKTFSAISDSSGRFSFDNMVAYGKQQVRFTAVDQKGVQGGSFSLDTVTLLKAYPPAGAADLKFDTSAVRQKRMMASLASKDKVTNLKEVKVRGKSKTVVLNGGKVFTSWGPDQVFNITPADEKFKTLTWYLLQNAKGAMQAKPTDINPGADGVEFMGVDTMVTVTVNPFTGQATSGYKQTTRLLKPLIFINDRELYMDNDIQAMTYIRTYYNMPITKFKKIVLKRMVGSLHTLGWDGRTLPSNAEAMLIDRYLLYLTMDEDAMTDNPGRLTANVQGYYEARDFYTPTTANAARNLPYRPTIHWEPLVKTDNTGNAVISYFNAEPGDVKVIVQGIGADGIPLISTVTYAVK</sequence>
<gene>
    <name evidence="2" type="ORF">C8P68_102339</name>
</gene>
<name>A0A2T5JCX4_9SPHI</name>